<dbReference type="AlphaFoldDB" id="A0A6A5YXB4"/>
<dbReference type="InterPro" id="IPR024079">
    <property type="entry name" value="MetalloPept_cat_dom_sf"/>
</dbReference>
<sequence length="307" mass="34886">MRLSTSYTILFASCCWAAQWAIDPLCNRQQITLAFQEALHLARNAIDTLDTYHGDTHVESMKRYIMGSGTNVNNARLSFEAILQFRQNPSAFSPYDDAWRNERTNHDVEIYCSSTRTQPHVNGMGWDRSLQRELDPTPYQEILNCHNLNIGHSDSAITTWSDYFDMLGHIRSGAAPGDMNDYMTARPRFAYAIDICAWYLRLRLNQQPLNQNKVVAVVWTGFNGEVPADSVQADELLTLGGTILHELCHTMLGGRRRDVAGDRSYGWQQVGQLRTPENADNIMWLAIAMKLFTLGYWIDDSGVLEVN</sequence>
<dbReference type="Proteomes" id="UP000799770">
    <property type="component" value="Unassembled WGS sequence"/>
</dbReference>
<keyword evidence="1" id="KW-0732">Signal</keyword>
<feature type="chain" id="PRO_5025666085" description="Lysine-specific metallo-endopeptidase domain-containing protein" evidence="1">
    <location>
        <begin position="22"/>
        <end position="307"/>
    </location>
</feature>
<dbReference type="OrthoDB" id="3776585at2759"/>
<organism evidence="2 3">
    <name type="scientific">Lophiotrema nucula</name>
    <dbReference type="NCBI Taxonomy" id="690887"/>
    <lineage>
        <taxon>Eukaryota</taxon>
        <taxon>Fungi</taxon>
        <taxon>Dikarya</taxon>
        <taxon>Ascomycota</taxon>
        <taxon>Pezizomycotina</taxon>
        <taxon>Dothideomycetes</taxon>
        <taxon>Pleosporomycetidae</taxon>
        <taxon>Pleosporales</taxon>
        <taxon>Lophiotremataceae</taxon>
        <taxon>Lophiotrema</taxon>
    </lineage>
</organism>
<evidence type="ECO:0000313" key="3">
    <source>
        <dbReference type="Proteomes" id="UP000799770"/>
    </source>
</evidence>
<keyword evidence="3" id="KW-1185">Reference proteome</keyword>
<reference evidence="2" key="1">
    <citation type="journal article" date="2020" name="Stud. Mycol.">
        <title>101 Dothideomycetes genomes: a test case for predicting lifestyles and emergence of pathogens.</title>
        <authorList>
            <person name="Haridas S."/>
            <person name="Albert R."/>
            <person name="Binder M."/>
            <person name="Bloem J."/>
            <person name="Labutti K."/>
            <person name="Salamov A."/>
            <person name="Andreopoulos B."/>
            <person name="Baker S."/>
            <person name="Barry K."/>
            <person name="Bills G."/>
            <person name="Bluhm B."/>
            <person name="Cannon C."/>
            <person name="Castanera R."/>
            <person name="Culley D."/>
            <person name="Daum C."/>
            <person name="Ezra D."/>
            <person name="Gonzalez J."/>
            <person name="Henrissat B."/>
            <person name="Kuo A."/>
            <person name="Liang C."/>
            <person name="Lipzen A."/>
            <person name="Lutzoni F."/>
            <person name="Magnuson J."/>
            <person name="Mondo S."/>
            <person name="Nolan M."/>
            <person name="Ohm R."/>
            <person name="Pangilinan J."/>
            <person name="Park H.-J."/>
            <person name="Ramirez L."/>
            <person name="Alfaro M."/>
            <person name="Sun H."/>
            <person name="Tritt A."/>
            <person name="Yoshinaga Y."/>
            <person name="Zwiers L.-H."/>
            <person name="Turgeon B."/>
            <person name="Goodwin S."/>
            <person name="Spatafora J."/>
            <person name="Crous P."/>
            <person name="Grigoriev I."/>
        </authorList>
    </citation>
    <scope>NUCLEOTIDE SEQUENCE</scope>
    <source>
        <strain evidence="2">CBS 627.86</strain>
    </source>
</reference>
<proteinExistence type="predicted"/>
<evidence type="ECO:0000256" key="1">
    <source>
        <dbReference type="SAM" id="SignalP"/>
    </source>
</evidence>
<feature type="signal peptide" evidence="1">
    <location>
        <begin position="1"/>
        <end position="21"/>
    </location>
</feature>
<dbReference type="Gene3D" id="3.40.390.10">
    <property type="entry name" value="Collagenase (Catalytic Domain)"/>
    <property type="match status" value="1"/>
</dbReference>
<dbReference type="EMBL" id="ML977337">
    <property type="protein sequence ID" value="KAF2110781.1"/>
    <property type="molecule type" value="Genomic_DNA"/>
</dbReference>
<protein>
    <recommendedName>
        <fullName evidence="4">Lysine-specific metallo-endopeptidase domain-containing protein</fullName>
    </recommendedName>
</protein>
<dbReference type="GO" id="GO:0008237">
    <property type="term" value="F:metallopeptidase activity"/>
    <property type="evidence" value="ECO:0007669"/>
    <property type="project" value="InterPro"/>
</dbReference>
<accession>A0A6A5YXB4</accession>
<evidence type="ECO:0000313" key="2">
    <source>
        <dbReference type="EMBL" id="KAF2110781.1"/>
    </source>
</evidence>
<evidence type="ECO:0008006" key="4">
    <source>
        <dbReference type="Google" id="ProtNLM"/>
    </source>
</evidence>
<gene>
    <name evidence="2" type="ORF">BDV96DRAFT_650879</name>
</gene>
<name>A0A6A5YXB4_9PLEO</name>